<proteinExistence type="predicted"/>
<reference evidence="2 3" key="1">
    <citation type="submission" date="2015-09" db="EMBL/GenBank/DDBJ databases">
        <authorList>
            <consortium name="Pathogen Informatics"/>
        </authorList>
    </citation>
    <scope>NUCLEOTIDE SEQUENCE [LARGE SCALE GENOMIC DNA]</scope>
    <source>
        <strain evidence="2 3">2789STDY5834956</strain>
    </source>
</reference>
<sequence length="75" mass="8489">MFKEMSMNLMCKGLIAKENLKRKMFKKRSGDKAVIVELLFVAIAVVLIILFKDQIYALVGKVSQHVNKVTDGLFS</sequence>
<protein>
    <submittedName>
        <fullName evidence="2">Uncharacterized protein</fullName>
    </submittedName>
</protein>
<evidence type="ECO:0000313" key="2">
    <source>
        <dbReference type="EMBL" id="CUQ30676.1"/>
    </source>
</evidence>
<dbReference type="AlphaFoldDB" id="A0A174VB18"/>
<name>A0A174VB18_9CLOT</name>
<evidence type="ECO:0000313" key="3">
    <source>
        <dbReference type="Proteomes" id="UP000095563"/>
    </source>
</evidence>
<keyword evidence="1" id="KW-0812">Transmembrane</keyword>
<organism evidence="2 3">
    <name type="scientific">Clostridium baratii</name>
    <dbReference type="NCBI Taxonomy" id="1561"/>
    <lineage>
        <taxon>Bacteria</taxon>
        <taxon>Bacillati</taxon>
        <taxon>Bacillota</taxon>
        <taxon>Clostridia</taxon>
        <taxon>Eubacteriales</taxon>
        <taxon>Clostridiaceae</taxon>
        <taxon>Clostridium</taxon>
    </lineage>
</organism>
<evidence type="ECO:0000256" key="1">
    <source>
        <dbReference type="SAM" id="Phobius"/>
    </source>
</evidence>
<feature type="transmembrane region" description="Helical" evidence="1">
    <location>
        <begin position="33"/>
        <end position="51"/>
    </location>
</feature>
<keyword evidence="1" id="KW-1133">Transmembrane helix</keyword>
<dbReference type="EMBL" id="CZBO01000008">
    <property type="protein sequence ID" value="CUQ30676.1"/>
    <property type="molecule type" value="Genomic_DNA"/>
</dbReference>
<gene>
    <name evidence="2" type="ORF">ERS852568_02767</name>
</gene>
<dbReference type="Proteomes" id="UP000095563">
    <property type="component" value="Unassembled WGS sequence"/>
</dbReference>
<dbReference type="RefSeq" id="WP_055208799.1">
    <property type="nucleotide sequence ID" value="NZ_CZBO01000008.1"/>
</dbReference>
<accession>A0A174VB18</accession>
<keyword evidence="1" id="KW-0472">Membrane</keyword>